<dbReference type="EMBL" id="JAACLJ010000005">
    <property type="protein sequence ID" value="KAF4585510.1"/>
    <property type="molecule type" value="Genomic_DNA"/>
</dbReference>
<sequence>MPRTTYFNVHEHVVPGCHVREYPGITSTQQEDVIRLHVKQYTPWIQPQGRAVTLIAMHGLGFPKARSSLYEASSANGHSIRGIWVADMAQMGMSGVLNESIMDVDGTWMDHSRDVLLIINHFRNEMPRPLVGIGHSCGAVQLCNLSFMHPRLFNSLMLLDPAFLTSEKGEVLCQERNFNMTIQSRDLWNSRVEAAAHVESAFPTWNPRVRELMVRYGFRDLPTALYPNFPAGADAETRPVTLTTTKYHMASMLWRSLSDCERTNGRFVVNRQTHGDLDPELSVSSGYRPEVSSSTARMPSLRPPTLFLLGRHTNGPWRGAMKRAADSTGTGVGGSGGKPEGRVQTVWMEGGHMFPFTAVEETGLACASWLGTEMERYGEEETRWEERRKLSGGERALLRRSFQGLLDSKL</sequence>
<organism evidence="1 2">
    <name type="scientific">Ophiocordyceps camponoti-floridani</name>
    <dbReference type="NCBI Taxonomy" id="2030778"/>
    <lineage>
        <taxon>Eukaryota</taxon>
        <taxon>Fungi</taxon>
        <taxon>Dikarya</taxon>
        <taxon>Ascomycota</taxon>
        <taxon>Pezizomycotina</taxon>
        <taxon>Sordariomycetes</taxon>
        <taxon>Hypocreomycetidae</taxon>
        <taxon>Hypocreales</taxon>
        <taxon>Ophiocordycipitaceae</taxon>
        <taxon>Ophiocordyceps</taxon>
    </lineage>
</organism>
<evidence type="ECO:0000313" key="1">
    <source>
        <dbReference type="EMBL" id="KAF4585510.1"/>
    </source>
</evidence>
<accession>A0A8H4VCE0</accession>
<dbReference type="Gene3D" id="3.40.50.1820">
    <property type="entry name" value="alpha/beta hydrolase"/>
    <property type="match status" value="1"/>
</dbReference>
<dbReference type="Proteomes" id="UP000562929">
    <property type="component" value="Unassembled WGS sequence"/>
</dbReference>
<gene>
    <name evidence="1" type="ORF">GQ602_004815</name>
</gene>
<keyword evidence="2" id="KW-1185">Reference proteome</keyword>
<dbReference type="OrthoDB" id="94039at2759"/>
<reference evidence="1 2" key="1">
    <citation type="journal article" date="2020" name="G3 (Bethesda)">
        <title>Genetic Underpinnings of Host Manipulation by Ophiocordyceps as Revealed by Comparative Transcriptomics.</title>
        <authorList>
            <person name="Will I."/>
            <person name="Das B."/>
            <person name="Trinh T."/>
            <person name="Brachmann A."/>
            <person name="Ohm R.A."/>
            <person name="de Bekker C."/>
        </authorList>
    </citation>
    <scope>NUCLEOTIDE SEQUENCE [LARGE SCALE GENOMIC DNA]</scope>
    <source>
        <strain evidence="1 2">EC05</strain>
    </source>
</reference>
<proteinExistence type="predicted"/>
<protein>
    <submittedName>
        <fullName evidence="1">Toxin biosynthesis protein</fullName>
    </submittedName>
</protein>
<dbReference type="AlphaFoldDB" id="A0A8H4VCE0"/>
<comment type="caution">
    <text evidence="1">The sequence shown here is derived from an EMBL/GenBank/DDBJ whole genome shotgun (WGS) entry which is preliminary data.</text>
</comment>
<dbReference type="InterPro" id="IPR029058">
    <property type="entry name" value="AB_hydrolase_fold"/>
</dbReference>
<dbReference type="SUPFAM" id="SSF53474">
    <property type="entry name" value="alpha/beta-Hydrolases"/>
    <property type="match status" value="1"/>
</dbReference>
<name>A0A8H4VCE0_9HYPO</name>
<evidence type="ECO:0000313" key="2">
    <source>
        <dbReference type="Proteomes" id="UP000562929"/>
    </source>
</evidence>